<proteinExistence type="predicted"/>
<feature type="transmembrane region" description="Helical" evidence="1">
    <location>
        <begin position="302"/>
        <end position="322"/>
    </location>
</feature>
<feature type="transmembrane region" description="Helical" evidence="1">
    <location>
        <begin position="334"/>
        <end position="351"/>
    </location>
</feature>
<comment type="caution">
    <text evidence="2">The sequence shown here is derived from an EMBL/GenBank/DDBJ whole genome shotgun (WGS) entry which is preliminary data.</text>
</comment>
<evidence type="ECO:0000313" key="3">
    <source>
        <dbReference type="Proteomes" id="UP000012371"/>
    </source>
</evidence>
<name>N1VU69_9LEPT</name>
<dbReference type="Proteomes" id="UP000012371">
    <property type="component" value="Unassembled WGS sequence"/>
</dbReference>
<feature type="transmembrane region" description="Helical" evidence="1">
    <location>
        <begin position="357"/>
        <end position="373"/>
    </location>
</feature>
<reference evidence="2" key="1">
    <citation type="submission" date="2013-03" db="EMBL/GenBank/DDBJ databases">
        <authorList>
            <person name="Harkins D.M."/>
            <person name="Durkin A.S."/>
            <person name="Brinkac L.M."/>
            <person name="Haft D.H."/>
            <person name="Selengut J.D."/>
            <person name="Sanka R."/>
            <person name="DePew J."/>
            <person name="Purushe J."/>
            <person name="Hartskeerl R.A."/>
            <person name="Ahmed A."/>
            <person name="van der Linden H."/>
            <person name="Goris M.G.A."/>
            <person name="Vinetz J.M."/>
            <person name="Sutton G.G."/>
            <person name="Nierman W.C."/>
            <person name="Fouts D.E."/>
        </authorList>
    </citation>
    <scope>NUCLEOTIDE SEQUENCE [LARGE SCALE GENOMIC DNA]</scope>
    <source>
        <strain evidence="2">LT 11-33</strain>
    </source>
</reference>
<feature type="transmembrane region" description="Helical" evidence="1">
    <location>
        <begin position="20"/>
        <end position="38"/>
    </location>
</feature>
<feature type="transmembrane region" description="Helical" evidence="1">
    <location>
        <begin position="168"/>
        <end position="191"/>
    </location>
</feature>
<evidence type="ECO:0000313" key="2">
    <source>
        <dbReference type="EMBL" id="EMY60542.1"/>
    </source>
</evidence>
<gene>
    <name evidence="2" type="ORF">LEP1GSC203_0457</name>
</gene>
<feature type="transmembrane region" description="Helical" evidence="1">
    <location>
        <begin position="270"/>
        <end position="290"/>
    </location>
</feature>
<sequence>MYFYFLSDLVLLFGKKFYFFFLYCIFLRMVVVGSPAVWSDDIYRYLFDAKLFLNGISPYHDTPAELVGLVNTKIFGLEFLISKMNSPNYFSVYPFLMQCFFSLGTLFGLVFGNQFVGVQVLLLIFDGLNLFLIRKLYPEIKNSSYWLYFGNPIVLVEGVSQMHPEILLVTVFLFLFLARSVGSRLVSFFILTQLKLNTFLFTLGMQWNRDGWKRMIPILIVSLVIWKLTVFSDYVSQGSAGIGLFFHSFRFAGILEPIFYFILYLFDGEYLSGILSFLTLIILLVLSKRLDLFFSLTLSNRFLILYSLFLLFSPVIHPWYWIPWFLFVIEKRNEVLLVSLVSFIAFLSYGLYVDLNFMYIHWMISILVLGFYGKKQINYLRKTT</sequence>
<feature type="transmembrane region" description="Helical" evidence="1">
    <location>
        <begin position="90"/>
        <end position="110"/>
    </location>
</feature>
<keyword evidence="1" id="KW-0472">Membrane</keyword>
<dbReference type="STRING" id="1257025.LEP1GSC203_0457"/>
<keyword evidence="3" id="KW-1185">Reference proteome</keyword>
<keyword evidence="1" id="KW-0812">Transmembrane</keyword>
<organism evidence="2 3">
    <name type="scientific">Leptospira terpstrae serovar Hualin str. LT 11-33 = ATCC 700639</name>
    <dbReference type="NCBI Taxonomy" id="1257025"/>
    <lineage>
        <taxon>Bacteria</taxon>
        <taxon>Pseudomonadati</taxon>
        <taxon>Spirochaetota</taxon>
        <taxon>Spirochaetia</taxon>
        <taxon>Leptospirales</taxon>
        <taxon>Leptospiraceae</taxon>
        <taxon>Leptospira</taxon>
    </lineage>
</organism>
<feature type="transmembrane region" description="Helical" evidence="1">
    <location>
        <begin position="145"/>
        <end position="162"/>
    </location>
</feature>
<dbReference type="AlphaFoldDB" id="N1VU69"/>
<feature type="transmembrane region" description="Helical" evidence="1">
    <location>
        <begin position="116"/>
        <end position="133"/>
    </location>
</feature>
<accession>N1VU69</accession>
<feature type="transmembrane region" description="Helical" evidence="1">
    <location>
        <begin position="242"/>
        <end position="263"/>
    </location>
</feature>
<evidence type="ECO:0000256" key="1">
    <source>
        <dbReference type="SAM" id="Phobius"/>
    </source>
</evidence>
<dbReference type="EMBL" id="AOGW02000015">
    <property type="protein sequence ID" value="EMY60542.1"/>
    <property type="molecule type" value="Genomic_DNA"/>
</dbReference>
<keyword evidence="1" id="KW-1133">Transmembrane helix</keyword>
<feature type="transmembrane region" description="Helical" evidence="1">
    <location>
        <begin position="212"/>
        <end position="230"/>
    </location>
</feature>
<protein>
    <submittedName>
        <fullName evidence="2">Membrane protein</fullName>
    </submittedName>
</protein>